<sequence>MVTSVLFIVVRHSPSGGAAAVVVAVEDGVYVAVIGVAIAAAIQAVRVGAQRTDAAEAQAIAAYRESAGARAHLIERHRLGAILHDSVMTALVSAARASTPEQRRGAAEAAREGMRQLEEYAATGLARDDVPLAELPARLRAVAKNPALLPVDIVSTLPADGELSLPAPAADALVEAVYAALDNASRHSGASRVQIAAAVADGILRVQVADDGRGFDPSAVPQSRLGIRLSIVQRATDAGGRAAVESAPGLGTRVLLEWAVHSP</sequence>
<evidence type="ECO:0000259" key="5">
    <source>
        <dbReference type="Pfam" id="PF02518"/>
    </source>
</evidence>
<evidence type="ECO:0000256" key="3">
    <source>
        <dbReference type="ARBA" id="ARBA00023012"/>
    </source>
</evidence>
<accession>A0A5Q2FGI1</accession>
<evidence type="ECO:0000256" key="2">
    <source>
        <dbReference type="ARBA" id="ARBA00022777"/>
    </source>
</evidence>
<keyword evidence="1" id="KW-0808">Transferase</keyword>
<keyword evidence="3" id="KW-0902">Two-component regulatory system</keyword>
<evidence type="ECO:0000256" key="1">
    <source>
        <dbReference type="ARBA" id="ARBA00022679"/>
    </source>
</evidence>
<keyword evidence="2" id="KW-0418">Kinase</keyword>
<keyword evidence="4" id="KW-1133">Transmembrane helix</keyword>
<protein>
    <recommendedName>
        <fullName evidence="5">Histidine kinase/HSP90-like ATPase domain-containing protein</fullName>
    </recommendedName>
</protein>
<proteinExistence type="predicted"/>
<dbReference type="KEGG" id="rain:Rai3103_06765"/>
<dbReference type="EMBL" id="CP045725">
    <property type="protein sequence ID" value="QGF23416.1"/>
    <property type="molecule type" value="Genomic_DNA"/>
</dbReference>
<dbReference type="PANTHER" id="PTHR24421">
    <property type="entry name" value="NITRATE/NITRITE SENSOR PROTEIN NARX-RELATED"/>
    <property type="match status" value="1"/>
</dbReference>
<organism evidence="6 7">
    <name type="scientific">Raineyella fluvialis</name>
    <dbReference type="NCBI Taxonomy" id="2662261"/>
    <lineage>
        <taxon>Bacteria</taxon>
        <taxon>Bacillati</taxon>
        <taxon>Actinomycetota</taxon>
        <taxon>Actinomycetes</taxon>
        <taxon>Propionibacteriales</taxon>
        <taxon>Propionibacteriaceae</taxon>
        <taxon>Raineyella</taxon>
    </lineage>
</organism>
<dbReference type="InterPro" id="IPR050482">
    <property type="entry name" value="Sensor_HK_TwoCompSys"/>
</dbReference>
<reference evidence="6 7" key="1">
    <citation type="submission" date="2019-10" db="EMBL/GenBank/DDBJ databases">
        <title>Genomic analysis of Raineyella sp. CBA3103.</title>
        <authorList>
            <person name="Roh S.W."/>
        </authorList>
    </citation>
    <scope>NUCLEOTIDE SEQUENCE [LARGE SCALE GENOMIC DNA]</scope>
    <source>
        <strain evidence="6 7">CBA3103</strain>
    </source>
</reference>
<evidence type="ECO:0000313" key="6">
    <source>
        <dbReference type="EMBL" id="QGF23416.1"/>
    </source>
</evidence>
<dbReference type="InterPro" id="IPR036890">
    <property type="entry name" value="HATPase_C_sf"/>
</dbReference>
<name>A0A5Q2FGI1_9ACTN</name>
<dbReference type="AlphaFoldDB" id="A0A5Q2FGI1"/>
<evidence type="ECO:0000313" key="7">
    <source>
        <dbReference type="Proteomes" id="UP000386847"/>
    </source>
</evidence>
<dbReference type="InterPro" id="IPR003594">
    <property type="entry name" value="HATPase_dom"/>
</dbReference>
<keyword evidence="7" id="KW-1185">Reference proteome</keyword>
<evidence type="ECO:0000256" key="4">
    <source>
        <dbReference type="SAM" id="Phobius"/>
    </source>
</evidence>
<gene>
    <name evidence="6" type="ORF">Rai3103_06765</name>
</gene>
<dbReference type="RefSeq" id="WP_153571947.1">
    <property type="nucleotide sequence ID" value="NZ_CP045725.1"/>
</dbReference>
<dbReference type="Proteomes" id="UP000386847">
    <property type="component" value="Chromosome"/>
</dbReference>
<feature type="transmembrane region" description="Helical" evidence="4">
    <location>
        <begin position="29"/>
        <end position="49"/>
    </location>
</feature>
<keyword evidence="4" id="KW-0812">Transmembrane</keyword>
<dbReference type="PANTHER" id="PTHR24421:SF61">
    <property type="entry name" value="OXYGEN SENSOR HISTIDINE KINASE NREB"/>
    <property type="match status" value="1"/>
</dbReference>
<dbReference type="GO" id="GO:0016301">
    <property type="term" value="F:kinase activity"/>
    <property type="evidence" value="ECO:0007669"/>
    <property type="project" value="UniProtKB-KW"/>
</dbReference>
<keyword evidence="4" id="KW-0472">Membrane</keyword>
<dbReference type="SUPFAM" id="SSF55874">
    <property type="entry name" value="ATPase domain of HSP90 chaperone/DNA topoisomerase II/histidine kinase"/>
    <property type="match status" value="1"/>
</dbReference>
<feature type="domain" description="Histidine kinase/HSP90-like ATPase" evidence="5">
    <location>
        <begin position="171"/>
        <end position="257"/>
    </location>
</feature>
<dbReference type="Gene3D" id="3.30.565.10">
    <property type="entry name" value="Histidine kinase-like ATPase, C-terminal domain"/>
    <property type="match status" value="1"/>
</dbReference>
<dbReference type="GO" id="GO:0000160">
    <property type="term" value="P:phosphorelay signal transduction system"/>
    <property type="evidence" value="ECO:0007669"/>
    <property type="project" value="UniProtKB-KW"/>
</dbReference>
<dbReference type="Pfam" id="PF02518">
    <property type="entry name" value="HATPase_c"/>
    <property type="match status" value="1"/>
</dbReference>